<dbReference type="InterPro" id="IPR001638">
    <property type="entry name" value="Solute-binding_3/MltF_N"/>
</dbReference>
<keyword evidence="4" id="KW-0812">Transmembrane</keyword>
<dbReference type="InterPro" id="IPR018313">
    <property type="entry name" value="SBP_3_CS"/>
</dbReference>
<protein>
    <submittedName>
        <fullName evidence="6">Transporter substrate-binding domain-containing protein</fullName>
    </submittedName>
</protein>
<organism evidence="6 7">
    <name type="scientific">'Elaeagnus angustifolia' witches'-broom phytoplasma</name>
    <dbReference type="NCBI Taxonomy" id="1538355"/>
    <lineage>
        <taxon>Bacteria</taxon>
        <taxon>Bacillati</taxon>
        <taxon>Mycoplasmatota</taxon>
        <taxon>Mollicutes</taxon>
        <taxon>Acholeplasmatales</taxon>
        <taxon>Acholeplasmataceae</taxon>
        <taxon>Candidatus Phytoplasma</taxon>
        <taxon>16SrI (Aster yellows group)</taxon>
    </lineage>
</organism>
<reference evidence="7" key="1">
    <citation type="journal article" date="2022" name="Forests">
        <title>Identification of Endophytic Microbiota of Phytoplasma-Infected Russian Olive Trees Elaeagnus angustifolia L. in the Northwest of Iran.</title>
        <authorList>
            <person name="Azizpour N."/>
            <person name="Nematollahi S."/>
            <person name="Khakvar R."/>
            <person name="Jamshidi M."/>
            <person name="Norouzi-Beirami M.H."/>
        </authorList>
    </citation>
    <scope>NUCLEOTIDE SEQUENCE [LARGE SCALE GENOMIC DNA]</scope>
    <source>
        <strain evidence="7">TBZ1</strain>
    </source>
</reference>
<comment type="subcellular location">
    <subcellularLocation>
        <location evidence="1">Cell envelope</location>
    </subcellularLocation>
</comment>
<dbReference type="Gene3D" id="3.40.190.10">
    <property type="entry name" value="Periplasmic binding protein-like II"/>
    <property type="match status" value="1"/>
</dbReference>
<dbReference type="PROSITE" id="PS01039">
    <property type="entry name" value="SBP_BACTERIAL_3"/>
    <property type="match status" value="1"/>
</dbReference>
<evidence type="ECO:0000313" key="6">
    <source>
        <dbReference type="EMBL" id="MBT1576995.1"/>
    </source>
</evidence>
<dbReference type="EMBL" id="JAHFWK010000073">
    <property type="protein sequence ID" value="MBT1576995.1"/>
    <property type="molecule type" value="Genomic_DNA"/>
</dbReference>
<proteinExistence type="inferred from homology"/>
<evidence type="ECO:0000256" key="2">
    <source>
        <dbReference type="ARBA" id="ARBA00010333"/>
    </source>
</evidence>
<feature type="non-terminal residue" evidence="6">
    <location>
        <position position="185"/>
    </location>
</feature>
<dbReference type="SUPFAM" id="SSF53850">
    <property type="entry name" value="Periplasmic binding protein-like II"/>
    <property type="match status" value="1"/>
</dbReference>
<evidence type="ECO:0000256" key="4">
    <source>
        <dbReference type="SAM" id="Phobius"/>
    </source>
</evidence>
<keyword evidence="4" id="KW-0472">Membrane</keyword>
<accession>A0ABS5VBF6</accession>
<comment type="caution">
    <text evidence="6">The sequence shown here is derived from an EMBL/GenBank/DDBJ whole genome shotgun (WGS) entry which is preliminary data.</text>
</comment>
<evidence type="ECO:0000256" key="1">
    <source>
        <dbReference type="ARBA" id="ARBA00004196"/>
    </source>
</evidence>
<keyword evidence="4" id="KW-1133">Transmembrane helix</keyword>
<feature type="domain" description="Solute-binding protein family 3/N-terminal" evidence="5">
    <location>
        <begin position="89"/>
        <end position="172"/>
    </location>
</feature>
<feature type="transmembrane region" description="Helical" evidence="4">
    <location>
        <begin position="29"/>
        <end position="51"/>
    </location>
</feature>
<keyword evidence="7" id="KW-1185">Reference proteome</keyword>
<evidence type="ECO:0000256" key="3">
    <source>
        <dbReference type="ARBA" id="ARBA00022729"/>
    </source>
</evidence>
<dbReference type="Proteomes" id="UP000707147">
    <property type="component" value="Unassembled WGS sequence"/>
</dbReference>
<keyword evidence="3" id="KW-0732">Signal</keyword>
<name>A0ABS5VBF6_9MOLU</name>
<evidence type="ECO:0000259" key="5">
    <source>
        <dbReference type="Pfam" id="PF00497"/>
    </source>
</evidence>
<dbReference type="Pfam" id="PF00497">
    <property type="entry name" value="SBP_bac_3"/>
    <property type="match status" value="1"/>
</dbReference>
<comment type="similarity">
    <text evidence="2">Belongs to the bacterial solute-binding protein 3 family.</text>
</comment>
<dbReference type="PANTHER" id="PTHR35936">
    <property type="entry name" value="MEMBRANE-BOUND LYTIC MUREIN TRANSGLYCOSYLASE F"/>
    <property type="match status" value="1"/>
</dbReference>
<gene>
    <name evidence="6" type="ORF">KEC49_02440</name>
</gene>
<evidence type="ECO:0000313" key="7">
    <source>
        <dbReference type="Proteomes" id="UP000707147"/>
    </source>
</evidence>
<sequence>MNNFINLINKNSFLKNIFQKKNNIKIFKIITLSISSILLVWLHFSVFGWHFSTKTKKQNLQKYSKTLKVAMTNSSIPNTFKATNQKNAIKATNGEYIAGFDIDLIKDVAERLEYNLEIHVFDFAGVLTALEKGTVDLAITTLSITNQRKENFIVSKAYTQTATSMVVRKKDDRFKEIVENKKIEY</sequence>